<keyword evidence="3" id="KW-1185">Reference proteome</keyword>
<feature type="domain" description="Heterokaryon incompatibility" evidence="1">
    <location>
        <begin position="48"/>
        <end position="188"/>
    </location>
</feature>
<dbReference type="InterPro" id="IPR052895">
    <property type="entry name" value="HetReg/Transcr_Mod"/>
</dbReference>
<evidence type="ECO:0000259" key="1">
    <source>
        <dbReference type="Pfam" id="PF06985"/>
    </source>
</evidence>
<proteinExistence type="predicted"/>
<dbReference type="InterPro" id="IPR010730">
    <property type="entry name" value="HET"/>
</dbReference>
<dbReference type="PANTHER" id="PTHR24148:SF64">
    <property type="entry name" value="HETEROKARYON INCOMPATIBILITY DOMAIN-CONTAINING PROTEIN"/>
    <property type="match status" value="1"/>
</dbReference>
<protein>
    <recommendedName>
        <fullName evidence="1">Heterokaryon incompatibility domain-containing protein</fullName>
    </recommendedName>
</protein>
<dbReference type="Pfam" id="PF06985">
    <property type="entry name" value="HET"/>
    <property type="match status" value="1"/>
</dbReference>
<evidence type="ECO:0000313" key="2">
    <source>
        <dbReference type="EMBL" id="KAG7288367.1"/>
    </source>
</evidence>
<gene>
    <name evidence="2" type="ORF">NEMBOFW57_007898</name>
</gene>
<dbReference type="PANTHER" id="PTHR24148">
    <property type="entry name" value="ANKYRIN REPEAT DOMAIN-CONTAINING PROTEIN 39 HOMOLOG-RELATED"/>
    <property type="match status" value="1"/>
</dbReference>
<name>A0AAD4EZ22_9PEZI</name>
<organism evidence="2 3">
    <name type="scientific">Staphylotrichum longicolle</name>
    <dbReference type="NCBI Taxonomy" id="669026"/>
    <lineage>
        <taxon>Eukaryota</taxon>
        <taxon>Fungi</taxon>
        <taxon>Dikarya</taxon>
        <taxon>Ascomycota</taxon>
        <taxon>Pezizomycotina</taxon>
        <taxon>Sordariomycetes</taxon>
        <taxon>Sordariomycetidae</taxon>
        <taxon>Sordariales</taxon>
        <taxon>Chaetomiaceae</taxon>
        <taxon>Staphylotrichum</taxon>
    </lineage>
</organism>
<reference evidence="2" key="1">
    <citation type="submission" date="2023-02" db="EMBL/GenBank/DDBJ databases">
        <authorList>
            <person name="Palmer J.M."/>
        </authorList>
    </citation>
    <scope>NUCLEOTIDE SEQUENCE</scope>
    <source>
        <strain evidence="2">FW57</strain>
    </source>
</reference>
<comment type="caution">
    <text evidence="2">The sequence shown here is derived from an EMBL/GenBank/DDBJ whole genome shotgun (WGS) entry which is preliminary data.</text>
</comment>
<dbReference type="Proteomes" id="UP001197093">
    <property type="component" value="Unassembled WGS sequence"/>
</dbReference>
<accession>A0AAD4EZ22</accession>
<evidence type="ECO:0000313" key="3">
    <source>
        <dbReference type="Proteomes" id="UP001197093"/>
    </source>
</evidence>
<dbReference type="AlphaFoldDB" id="A0AAD4EZ22"/>
<dbReference type="EMBL" id="JAHCVI010000003">
    <property type="protein sequence ID" value="KAG7288367.1"/>
    <property type="molecule type" value="Genomic_DNA"/>
</dbReference>
<sequence>MVAVSSYRYQPLSESRSIRLLRLAPGAPKDPLAGDITEVPLDKALGTYMALSYVWGDTHLHPDKLLIDGAQLSIGRNLSCALRHVRSPRSSITLWVDAICIDQGSYQEKSSQISLMSTIYAEAESVISWLGEATSESAMGIEVLSYLAGHHPFDDTAPWNCMPAQDIVHGLQDILRRTYFERIWIVQEATLGRRVKMRVGDMALEWDNDVDTRRFLARIKLLEVSPEWQWNRKFGRSAEPSLLNSVDFRPIRELLEQAVAAKNRTLNAMVHGFGIDPSCTLLDLVHAMRHLHSADPRDKIYALMGLAQPADVAGYPHGTKFNDI</sequence>